<evidence type="ECO:0000256" key="1">
    <source>
        <dbReference type="ARBA" id="ARBA00008136"/>
    </source>
</evidence>
<evidence type="ECO:0000256" key="9">
    <source>
        <dbReference type="SAM" id="MobiDB-lite"/>
    </source>
</evidence>
<dbReference type="EMBL" id="JACSQC010000003">
    <property type="protein sequence ID" value="MBD8043510.1"/>
    <property type="molecule type" value="Genomic_DNA"/>
</dbReference>
<name>A0ABR8YH19_9MICC</name>
<feature type="compositionally biased region" description="Low complexity" evidence="9">
    <location>
        <begin position="51"/>
        <end position="63"/>
    </location>
</feature>
<evidence type="ECO:0000256" key="4">
    <source>
        <dbReference type="ARBA" id="ARBA00022801"/>
    </source>
</evidence>
<evidence type="ECO:0000256" key="2">
    <source>
        <dbReference type="ARBA" id="ARBA00022670"/>
    </source>
</evidence>
<comment type="caution">
    <text evidence="10">The sequence shown here is derived from an EMBL/GenBank/DDBJ whole genome shotgun (WGS) entry which is preliminary data.</text>
</comment>
<gene>
    <name evidence="10" type="ORF">H9638_06765</name>
</gene>
<dbReference type="Proteomes" id="UP000652763">
    <property type="component" value="Unassembled WGS sequence"/>
</dbReference>
<evidence type="ECO:0000313" key="11">
    <source>
        <dbReference type="Proteomes" id="UP000652763"/>
    </source>
</evidence>
<keyword evidence="6" id="KW-0238">DNA-binding</keyword>
<dbReference type="PANTHER" id="PTHR13604">
    <property type="entry name" value="DC12-RELATED"/>
    <property type="match status" value="1"/>
</dbReference>
<keyword evidence="5" id="KW-0190">Covalent protein-DNA linkage</keyword>
<keyword evidence="2 8" id="KW-0645">Protease</keyword>
<protein>
    <recommendedName>
        <fullName evidence="8">Abasic site processing protein</fullName>
        <ecNumber evidence="8">3.4.-.-</ecNumber>
    </recommendedName>
</protein>
<dbReference type="SUPFAM" id="SSF143081">
    <property type="entry name" value="BB1717-like"/>
    <property type="match status" value="1"/>
</dbReference>
<reference evidence="10 11" key="1">
    <citation type="submission" date="2020-08" db="EMBL/GenBank/DDBJ databases">
        <title>A Genomic Blueprint of the Chicken Gut Microbiome.</title>
        <authorList>
            <person name="Gilroy R."/>
            <person name="Ravi A."/>
            <person name="Getino M."/>
            <person name="Pursley I."/>
            <person name="Horton D.L."/>
            <person name="Alikhan N.-F."/>
            <person name="Baker D."/>
            <person name="Gharbi K."/>
            <person name="Hall N."/>
            <person name="Watson M."/>
            <person name="Adriaenssens E.M."/>
            <person name="Foster-Nyarko E."/>
            <person name="Jarju S."/>
            <person name="Secka A."/>
            <person name="Antonio M."/>
            <person name="Oren A."/>
            <person name="Chaudhuri R."/>
            <person name="La Ragione R.M."/>
            <person name="Hildebrand F."/>
            <person name="Pallen M.J."/>
        </authorList>
    </citation>
    <scope>NUCLEOTIDE SEQUENCE [LARGE SCALE GENOMIC DNA]</scope>
    <source>
        <strain evidence="10 11">Sa2BUA2</strain>
    </source>
</reference>
<dbReference type="InterPro" id="IPR036590">
    <property type="entry name" value="SRAP-like"/>
</dbReference>
<dbReference type="Pfam" id="PF02586">
    <property type="entry name" value="SRAP"/>
    <property type="match status" value="1"/>
</dbReference>
<keyword evidence="11" id="KW-1185">Reference proteome</keyword>
<keyword evidence="4 8" id="KW-0378">Hydrolase</keyword>
<dbReference type="PANTHER" id="PTHR13604:SF0">
    <property type="entry name" value="ABASIC SITE PROCESSING PROTEIN HMCES"/>
    <property type="match status" value="1"/>
</dbReference>
<dbReference type="EC" id="3.4.-.-" evidence="8"/>
<keyword evidence="3" id="KW-0227">DNA damage</keyword>
<dbReference type="RefSeq" id="WP_191746462.1">
    <property type="nucleotide sequence ID" value="NZ_JACSQC010000003.1"/>
</dbReference>
<evidence type="ECO:0000256" key="3">
    <source>
        <dbReference type="ARBA" id="ARBA00022763"/>
    </source>
</evidence>
<proteinExistence type="inferred from homology"/>
<evidence type="ECO:0000313" key="10">
    <source>
        <dbReference type="EMBL" id="MBD8043510.1"/>
    </source>
</evidence>
<comment type="similarity">
    <text evidence="1 8">Belongs to the SOS response-associated peptidase family.</text>
</comment>
<evidence type="ECO:0000256" key="8">
    <source>
        <dbReference type="RuleBase" id="RU364100"/>
    </source>
</evidence>
<accession>A0ABR8YH19</accession>
<evidence type="ECO:0000256" key="7">
    <source>
        <dbReference type="ARBA" id="ARBA00023239"/>
    </source>
</evidence>
<feature type="region of interest" description="Disordered" evidence="9">
    <location>
        <begin position="264"/>
        <end position="320"/>
    </location>
</feature>
<feature type="region of interest" description="Disordered" evidence="9">
    <location>
        <begin position="51"/>
        <end position="74"/>
    </location>
</feature>
<sequence>MCGRYVMAKAIGDLVAEAEAEADANLELRQSWNVAPTSDVPVVLERLIDGTAGTGTPQTVGTGTDREGEASARQPRAVRQVHVARWGLVPGWAKDISVGVRAFNARSETLLEKPTFRDAVLSRRCAVPMEGYYEWKTGPGNSKQPYFVHRPDGKLSWFAGLYEWWADPAVPAGDPGRWLLSTTIITLAAPDPEDPHPVLAGLGTLHNRLPLPLASAALAAWTAPGTLSNTGALDLLGQVLDQAYPTASNLQIRAADPAVGSVRNDGPWLLEPPELDTAPGLDTVPGLDTAPRLDTPPGQDTAAGSAPGGVREPATENVLF</sequence>
<dbReference type="Gene3D" id="3.90.1680.10">
    <property type="entry name" value="SOS response associated peptidase-like"/>
    <property type="match status" value="1"/>
</dbReference>
<evidence type="ECO:0000256" key="5">
    <source>
        <dbReference type="ARBA" id="ARBA00023124"/>
    </source>
</evidence>
<organism evidence="10 11">
    <name type="scientific">Arthrobacter pullicola</name>
    <dbReference type="NCBI Taxonomy" id="2762224"/>
    <lineage>
        <taxon>Bacteria</taxon>
        <taxon>Bacillati</taxon>
        <taxon>Actinomycetota</taxon>
        <taxon>Actinomycetes</taxon>
        <taxon>Micrococcales</taxon>
        <taxon>Micrococcaceae</taxon>
        <taxon>Arthrobacter</taxon>
    </lineage>
</organism>
<evidence type="ECO:0000256" key="6">
    <source>
        <dbReference type="ARBA" id="ARBA00023125"/>
    </source>
</evidence>
<dbReference type="InterPro" id="IPR003738">
    <property type="entry name" value="SRAP"/>
</dbReference>
<keyword evidence="7" id="KW-0456">Lyase</keyword>